<dbReference type="SMART" id="SM00382">
    <property type="entry name" value="AAA"/>
    <property type="match status" value="2"/>
</dbReference>
<protein>
    <recommendedName>
        <fullName evidence="1">non-specific serine/threonine protein kinase</fullName>
        <ecNumber evidence="1">2.7.11.1</ecNumber>
    </recommendedName>
</protein>
<dbReference type="PANTHER" id="PTHR42926:SF1">
    <property type="entry name" value="CIRCADIAN CLOCK OSCILLATOR PROTEIN KAIC 1"/>
    <property type="match status" value="1"/>
</dbReference>
<dbReference type="EC" id="2.7.11.1" evidence="1"/>
<dbReference type="Proteomes" id="UP000278081">
    <property type="component" value="Unassembled WGS sequence"/>
</dbReference>
<dbReference type="InterPro" id="IPR027417">
    <property type="entry name" value="P-loop_NTPase"/>
</dbReference>
<name>A0A3S0RMW6_9HYPH</name>
<keyword evidence="4" id="KW-0677">Repeat</keyword>
<dbReference type="AlphaFoldDB" id="A0A3S0RMW6"/>
<evidence type="ECO:0000256" key="1">
    <source>
        <dbReference type="ARBA" id="ARBA00012513"/>
    </source>
</evidence>
<feature type="domain" description="KaiC" evidence="7">
    <location>
        <begin position="250"/>
        <end position="482"/>
    </location>
</feature>
<dbReference type="SUPFAM" id="SSF52540">
    <property type="entry name" value="P-loop containing nucleoside triphosphate hydrolases"/>
    <property type="match status" value="2"/>
</dbReference>
<evidence type="ECO:0000256" key="2">
    <source>
        <dbReference type="ARBA" id="ARBA00022553"/>
    </source>
</evidence>
<keyword evidence="6" id="KW-0378">Hydrolase</keyword>
<gene>
    <name evidence="8" type="ORF">EFR84_26970</name>
</gene>
<sequence>MNTALPATKARTGVSGLDTVLAGGLSAGHVFLLEGNPGAGKTTIALQFLIEGARLGERGLYITLSETEDELRAGAASHGMVLDDNIEVFEVVPPESLLNAEQQQSLLYSSDLELGETTREIFAAFERVNPSRVVLDSLSEIRLLAQSSLRYRRQILALKHYFARQGATVLLLDDLTSDMLDKTVHSVVHGVIHLDELAPTYGAERRRLRVMKYRGQAFRGGYHDFTIQTGGVVVFPRLVAAEYRSSYARDKLPSDIAELDLLLGGGLERGSSTLILGPAGTGKSTFSFQFLMAAIARGERAAAFIFDEELGLLFTRLKSLGMDIEALRDQGLLHIEQLDAAELSPGEFAHRVCASVDKLGAKTVVIDSINGYQASMPDENSLILHMHELLQYLNRKGANTFLTVAQHGLVGDMKAPVDVTYLADTVILLRYFEAVGRVRRAVSVIKKRTGHHEDTIREYRIDAKGLTLGDPIVGFQGVLRGVPEFVSTPAPLLPTDSEDGVNS</sequence>
<evidence type="ECO:0000256" key="4">
    <source>
        <dbReference type="ARBA" id="ARBA00022737"/>
    </source>
</evidence>
<dbReference type="InterPro" id="IPR051347">
    <property type="entry name" value="Circadian_clock_KaiC-rel"/>
</dbReference>
<evidence type="ECO:0000256" key="3">
    <source>
        <dbReference type="ARBA" id="ARBA00022679"/>
    </source>
</evidence>
<keyword evidence="5" id="KW-0418">Kinase</keyword>
<accession>A0A3S0RMW6</accession>
<proteinExistence type="predicted"/>
<dbReference type="RefSeq" id="WP_126911324.1">
    <property type="nucleotide sequence ID" value="NZ_ML133778.1"/>
</dbReference>
<dbReference type="PANTHER" id="PTHR42926">
    <property type="match status" value="1"/>
</dbReference>
<reference evidence="8 9" key="1">
    <citation type="submission" date="2018-11" db="EMBL/GenBank/DDBJ databases">
        <title>Rhizobium chutanense sp. nov., isolated from root nodules of Phaseolus vulgaris in China.</title>
        <authorList>
            <person name="Huo Y."/>
        </authorList>
    </citation>
    <scope>NUCLEOTIDE SEQUENCE [LARGE SCALE GENOMIC DNA]</scope>
    <source>
        <strain evidence="8 9">C16</strain>
    </source>
</reference>
<dbReference type="Pfam" id="PF06745">
    <property type="entry name" value="ATPase"/>
    <property type="match status" value="2"/>
</dbReference>
<keyword evidence="3" id="KW-0808">Transferase</keyword>
<dbReference type="GO" id="GO:0005524">
    <property type="term" value="F:ATP binding"/>
    <property type="evidence" value="ECO:0007669"/>
    <property type="project" value="InterPro"/>
</dbReference>
<dbReference type="GO" id="GO:0004674">
    <property type="term" value="F:protein serine/threonine kinase activity"/>
    <property type="evidence" value="ECO:0007669"/>
    <property type="project" value="UniProtKB-EC"/>
</dbReference>
<evidence type="ECO:0000256" key="5">
    <source>
        <dbReference type="ARBA" id="ARBA00022777"/>
    </source>
</evidence>
<dbReference type="CDD" id="cd19488">
    <property type="entry name" value="KaiC-like_N"/>
    <property type="match status" value="1"/>
</dbReference>
<evidence type="ECO:0000259" key="7">
    <source>
        <dbReference type="PROSITE" id="PS51146"/>
    </source>
</evidence>
<dbReference type="OrthoDB" id="9787927at2"/>
<dbReference type="GO" id="GO:0016787">
    <property type="term" value="F:hydrolase activity"/>
    <property type="evidence" value="ECO:0007669"/>
    <property type="project" value="UniProtKB-KW"/>
</dbReference>
<evidence type="ECO:0000313" key="8">
    <source>
        <dbReference type="EMBL" id="RUL99295.1"/>
    </source>
</evidence>
<organism evidence="8 9">
    <name type="scientific">Rhizobium chutanense</name>
    <dbReference type="NCBI Taxonomy" id="2035448"/>
    <lineage>
        <taxon>Bacteria</taxon>
        <taxon>Pseudomonadati</taxon>
        <taxon>Pseudomonadota</taxon>
        <taxon>Alphaproteobacteria</taxon>
        <taxon>Hyphomicrobiales</taxon>
        <taxon>Rhizobiaceae</taxon>
        <taxon>Rhizobium/Agrobacterium group</taxon>
        <taxon>Rhizobium</taxon>
    </lineage>
</organism>
<dbReference type="InterPro" id="IPR014774">
    <property type="entry name" value="KaiC-like_dom"/>
</dbReference>
<dbReference type="Gene3D" id="3.40.50.300">
    <property type="entry name" value="P-loop containing nucleotide triphosphate hydrolases"/>
    <property type="match status" value="2"/>
</dbReference>
<dbReference type="InterPro" id="IPR003593">
    <property type="entry name" value="AAA+_ATPase"/>
</dbReference>
<dbReference type="EMBL" id="RJTJ01000031">
    <property type="protein sequence ID" value="RUL99295.1"/>
    <property type="molecule type" value="Genomic_DNA"/>
</dbReference>
<dbReference type="PROSITE" id="PS51146">
    <property type="entry name" value="KAIC"/>
    <property type="match status" value="2"/>
</dbReference>
<comment type="caution">
    <text evidence="8">The sequence shown here is derived from an EMBL/GenBank/DDBJ whole genome shotgun (WGS) entry which is preliminary data.</text>
</comment>
<evidence type="ECO:0000256" key="6">
    <source>
        <dbReference type="ARBA" id="ARBA00022801"/>
    </source>
</evidence>
<feature type="domain" description="KaiC" evidence="7">
    <location>
        <begin position="8"/>
        <end position="248"/>
    </location>
</feature>
<dbReference type="InterPro" id="IPR030665">
    <property type="entry name" value="KaiC"/>
</dbReference>
<dbReference type="PIRSF" id="PIRSF039117">
    <property type="entry name" value="KaiC"/>
    <property type="match status" value="1"/>
</dbReference>
<keyword evidence="2" id="KW-0597">Phosphoprotein</keyword>
<evidence type="ECO:0000313" key="9">
    <source>
        <dbReference type="Proteomes" id="UP000278081"/>
    </source>
</evidence>
<dbReference type="InterPro" id="IPR010624">
    <property type="entry name" value="KaiC_dom"/>
</dbReference>
<dbReference type="PRINTS" id="PR01874">
    <property type="entry name" value="DNAREPAIRADA"/>
</dbReference>